<evidence type="ECO:0000256" key="2">
    <source>
        <dbReference type="SAM" id="MobiDB-lite"/>
    </source>
</evidence>
<dbReference type="Pfam" id="PF16177">
    <property type="entry name" value="ACAS_N"/>
    <property type="match status" value="1"/>
</dbReference>
<dbReference type="PANTHER" id="PTHR24095">
    <property type="entry name" value="ACETYL-COENZYME A SYNTHETASE"/>
    <property type="match status" value="1"/>
</dbReference>
<evidence type="ECO:0000256" key="1">
    <source>
        <dbReference type="ARBA" id="ARBA00006432"/>
    </source>
</evidence>
<dbReference type="GO" id="GO:0006085">
    <property type="term" value="P:acetyl-CoA biosynthetic process"/>
    <property type="evidence" value="ECO:0007669"/>
    <property type="project" value="TreeGrafter"/>
</dbReference>
<dbReference type="PROSITE" id="PS00455">
    <property type="entry name" value="AMP_BINDING"/>
    <property type="match status" value="1"/>
</dbReference>
<dbReference type="InterPro" id="IPR000873">
    <property type="entry name" value="AMP-dep_synth/lig_dom"/>
</dbReference>
<dbReference type="Pfam" id="PF00501">
    <property type="entry name" value="AMP-binding"/>
    <property type="match status" value="1"/>
</dbReference>
<dbReference type="GO" id="GO:0005829">
    <property type="term" value="C:cytosol"/>
    <property type="evidence" value="ECO:0007669"/>
    <property type="project" value="TreeGrafter"/>
</dbReference>
<comment type="similarity">
    <text evidence="1">Belongs to the ATP-dependent AMP-binding enzyme family.</text>
</comment>
<dbReference type="Gene3D" id="3.40.50.12780">
    <property type="entry name" value="N-terminal domain of ligase-like"/>
    <property type="match status" value="1"/>
</dbReference>
<dbReference type="PRINTS" id="PR00154">
    <property type="entry name" value="AMPBINDING"/>
</dbReference>
<evidence type="ECO:0000259" key="4">
    <source>
        <dbReference type="Pfam" id="PF16177"/>
    </source>
</evidence>
<reference evidence="5" key="1">
    <citation type="submission" date="2018-05" db="EMBL/GenBank/DDBJ databases">
        <authorList>
            <person name="Lanie J.A."/>
            <person name="Ng W.-L."/>
            <person name="Kazmierczak K.M."/>
            <person name="Andrzejewski T.M."/>
            <person name="Davidsen T.M."/>
            <person name="Wayne K.J."/>
            <person name="Tettelin H."/>
            <person name="Glass J.I."/>
            <person name="Rusch D."/>
            <person name="Podicherti R."/>
            <person name="Tsui H.-C.T."/>
            <person name="Winkler M.E."/>
        </authorList>
    </citation>
    <scope>NUCLEOTIDE SEQUENCE</scope>
</reference>
<gene>
    <name evidence="5" type="ORF">METZ01_LOCUS333803</name>
</gene>
<dbReference type="GO" id="GO:0003987">
    <property type="term" value="F:acetate-CoA ligase activity"/>
    <property type="evidence" value="ECO:0007669"/>
    <property type="project" value="TreeGrafter"/>
</dbReference>
<feature type="non-terminal residue" evidence="5">
    <location>
        <position position="1"/>
    </location>
</feature>
<accession>A0A382Q5U2</accession>
<evidence type="ECO:0000313" key="5">
    <source>
        <dbReference type="EMBL" id="SVC80949.1"/>
    </source>
</evidence>
<dbReference type="InterPro" id="IPR020845">
    <property type="entry name" value="AMP-binding_CS"/>
</dbReference>
<name>A0A382Q5U2_9ZZZZ</name>
<dbReference type="InterPro" id="IPR032387">
    <property type="entry name" value="ACAS_N"/>
</dbReference>
<sequence>ARKRKKRTKKIKIKKLKRKKFKKRKKRTKKTKKREVSKSNELIFKVPKKWSRSAYVNKNQYDKKYKLSITDNEKFWKKEGKRIDWIKPYTKIKDVKYSKTDVKIKWFYDGTLNASVNCIDRHLSDKKNKTAIIWVGDDPKDSKQISYTELHKNVCKAANALKELGIKKGDRVTIYLTMIPELAYVMLACARIGAIHSIIFGGFSPDSIAGRINDCQSDYIVTADEGIRGGKIIPLKKITDEALEKCPNVKKCIVVKRTGNKVNWIEDRDVSYDEIVKIASDKCEPEEMNAEDPLFILYTSGSTGKPKGVLHTTGGYLVYASMTHQYIFDYKKNDI</sequence>
<feature type="non-terminal residue" evidence="5">
    <location>
        <position position="335"/>
    </location>
</feature>
<feature type="region of interest" description="Disordered" evidence="2">
    <location>
        <begin position="1"/>
        <end position="38"/>
    </location>
</feature>
<feature type="domain" description="Acetyl-coenzyme A synthetase N-terminal" evidence="4">
    <location>
        <begin position="61"/>
        <end position="118"/>
    </location>
</feature>
<dbReference type="PANTHER" id="PTHR24095:SF243">
    <property type="entry name" value="ACETYL-COENZYME A SYNTHETASE"/>
    <property type="match status" value="1"/>
</dbReference>
<protein>
    <recommendedName>
        <fullName evidence="6">AMP-dependent synthetase/ligase domain-containing protein</fullName>
    </recommendedName>
</protein>
<dbReference type="SUPFAM" id="SSF56801">
    <property type="entry name" value="Acetyl-CoA synthetase-like"/>
    <property type="match status" value="1"/>
</dbReference>
<feature type="compositionally biased region" description="Basic residues" evidence="2">
    <location>
        <begin position="1"/>
        <end position="35"/>
    </location>
</feature>
<organism evidence="5">
    <name type="scientific">marine metagenome</name>
    <dbReference type="NCBI Taxonomy" id="408172"/>
    <lineage>
        <taxon>unclassified sequences</taxon>
        <taxon>metagenomes</taxon>
        <taxon>ecological metagenomes</taxon>
    </lineage>
</organism>
<evidence type="ECO:0000259" key="3">
    <source>
        <dbReference type="Pfam" id="PF00501"/>
    </source>
</evidence>
<dbReference type="InterPro" id="IPR042099">
    <property type="entry name" value="ANL_N_sf"/>
</dbReference>
<proteinExistence type="inferred from homology"/>
<evidence type="ECO:0008006" key="6">
    <source>
        <dbReference type="Google" id="ProtNLM"/>
    </source>
</evidence>
<dbReference type="EMBL" id="UINC01112189">
    <property type="protein sequence ID" value="SVC80949.1"/>
    <property type="molecule type" value="Genomic_DNA"/>
</dbReference>
<dbReference type="AlphaFoldDB" id="A0A382Q5U2"/>
<feature type="domain" description="AMP-dependent synthetase/ligase" evidence="3">
    <location>
        <begin position="121"/>
        <end position="324"/>
    </location>
</feature>
<dbReference type="InterPro" id="IPR020459">
    <property type="entry name" value="AMP-binding"/>
</dbReference>